<accession>Q1Z9G7</accession>
<keyword evidence="2 6" id="KW-0812">Transmembrane</keyword>
<evidence type="ECO:0000256" key="2">
    <source>
        <dbReference type="ARBA" id="ARBA00022692"/>
    </source>
</evidence>
<feature type="transmembrane region" description="Helical" evidence="6">
    <location>
        <begin position="26"/>
        <end position="42"/>
    </location>
</feature>
<evidence type="ECO:0000256" key="6">
    <source>
        <dbReference type="SAM" id="Phobius"/>
    </source>
</evidence>
<dbReference type="Proteomes" id="UP000003789">
    <property type="component" value="Unassembled WGS sequence"/>
</dbReference>
<evidence type="ECO:0000256" key="4">
    <source>
        <dbReference type="ARBA" id="ARBA00022989"/>
    </source>
</evidence>
<evidence type="ECO:0000313" key="8">
    <source>
        <dbReference type="Proteomes" id="UP000003789"/>
    </source>
</evidence>
<feature type="transmembrane region" description="Helical" evidence="6">
    <location>
        <begin position="49"/>
        <end position="76"/>
    </location>
</feature>
<dbReference type="Pfam" id="PF17537">
    <property type="entry name" value="DUF5455"/>
    <property type="match status" value="1"/>
</dbReference>
<evidence type="ECO:0000256" key="5">
    <source>
        <dbReference type="ARBA" id="ARBA00023136"/>
    </source>
</evidence>
<sequence>MIQFAILPILATVSEALAIPALVTSIFAIATTVFAWFATWFTKKIAINLTILTLILGLAFAAFVAIETMVLGLSYVAPEGLVKGFGMIVPSNLIPCASTVFSARVVRWVWEWKAYTINMMAS</sequence>
<keyword evidence="5 6" id="KW-0472">Membrane</keyword>
<dbReference type="GO" id="GO:0033644">
    <property type="term" value="C:host cell membrane"/>
    <property type="evidence" value="ECO:0007669"/>
    <property type="project" value="UniProtKB-SubCell"/>
</dbReference>
<evidence type="ECO:0000256" key="1">
    <source>
        <dbReference type="ARBA" id="ARBA00004551"/>
    </source>
</evidence>
<dbReference type="OrthoDB" id="5903332at2"/>
<feature type="transmembrane region" description="Helical" evidence="6">
    <location>
        <begin position="88"/>
        <end position="110"/>
    </location>
</feature>
<evidence type="ECO:0000256" key="3">
    <source>
        <dbReference type="ARBA" id="ARBA00022870"/>
    </source>
</evidence>
<comment type="subcellular location">
    <subcellularLocation>
        <location evidence="1">Host membrane</location>
    </subcellularLocation>
</comment>
<gene>
    <name evidence="7" type="ORF">P3TCK_19945</name>
</gene>
<keyword evidence="3" id="KW-1043">Host membrane</keyword>
<name>Q1Z9G7_9GAMM</name>
<evidence type="ECO:0000313" key="7">
    <source>
        <dbReference type="EMBL" id="EAS44791.1"/>
    </source>
</evidence>
<dbReference type="HOGENOM" id="CLU_2060488_0_0_6"/>
<keyword evidence="4 6" id="KW-1133">Transmembrane helix</keyword>
<organism evidence="7 8">
    <name type="scientific">Photobacterium profundum 3TCK</name>
    <dbReference type="NCBI Taxonomy" id="314280"/>
    <lineage>
        <taxon>Bacteria</taxon>
        <taxon>Pseudomonadati</taxon>
        <taxon>Pseudomonadota</taxon>
        <taxon>Gammaproteobacteria</taxon>
        <taxon>Vibrionales</taxon>
        <taxon>Vibrionaceae</taxon>
        <taxon>Photobacterium</taxon>
    </lineage>
</organism>
<comment type="caution">
    <text evidence="7">The sequence shown here is derived from an EMBL/GenBank/DDBJ whole genome shotgun (WGS) entry which is preliminary data.</text>
</comment>
<protein>
    <submittedName>
        <fullName evidence="7">Uncharacterized protein</fullName>
    </submittedName>
</protein>
<dbReference type="EMBL" id="AAPH01000002">
    <property type="protein sequence ID" value="EAS44791.1"/>
    <property type="molecule type" value="Genomic_DNA"/>
</dbReference>
<dbReference type="InterPro" id="IPR035210">
    <property type="entry name" value="DUF5455"/>
</dbReference>
<dbReference type="AlphaFoldDB" id="Q1Z9G7"/>
<proteinExistence type="predicted"/>
<reference evidence="7 8" key="1">
    <citation type="submission" date="2006-03" db="EMBL/GenBank/DDBJ databases">
        <authorList>
            <person name="Bartlett D.H."/>
            <person name="Valle G."/>
            <person name="Lauro F.M."/>
            <person name="Vezzi A."/>
            <person name="Simonato F."/>
            <person name="Eloe E."/>
            <person name="Vitulo N."/>
            <person name="Stratton T.K."/>
            <person name="D'angelo M."/>
            <person name="Ferriera S."/>
            <person name="Johnson J."/>
            <person name="Kravitz S."/>
            <person name="Beeson K."/>
            <person name="Sutton G."/>
            <person name="Rogers Y."/>
            <person name="Friedman R."/>
            <person name="Frazier M."/>
            <person name="Venter J.C."/>
        </authorList>
    </citation>
    <scope>NUCLEOTIDE SEQUENCE [LARGE SCALE GENOMIC DNA]</scope>
    <source>
        <strain evidence="7 8">3TCK</strain>
    </source>
</reference>